<dbReference type="Proteomes" id="UP000823775">
    <property type="component" value="Unassembled WGS sequence"/>
</dbReference>
<name>A0ABS8RXG7_DATST</name>
<protein>
    <submittedName>
        <fullName evidence="2">Uncharacterized protein</fullName>
    </submittedName>
</protein>
<keyword evidence="3" id="KW-1185">Reference proteome</keyword>
<dbReference type="EMBL" id="JACEIK010000170">
    <property type="protein sequence ID" value="MCD7451461.1"/>
    <property type="molecule type" value="Genomic_DNA"/>
</dbReference>
<accession>A0ABS8RXG7</accession>
<reference evidence="2 3" key="1">
    <citation type="journal article" date="2021" name="BMC Genomics">
        <title>Datura genome reveals duplications of psychoactive alkaloid biosynthetic genes and high mutation rate following tissue culture.</title>
        <authorList>
            <person name="Rajewski A."/>
            <person name="Carter-House D."/>
            <person name="Stajich J."/>
            <person name="Litt A."/>
        </authorList>
    </citation>
    <scope>NUCLEOTIDE SEQUENCE [LARGE SCALE GENOMIC DNA]</scope>
    <source>
        <strain evidence="2">AR-01</strain>
    </source>
</reference>
<proteinExistence type="predicted"/>
<organism evidence="2 3">
    <name type="scientific">Datura stramonium</name>
    <name type="common">Jimsonweed</name>
    <name type="synonym">Common thornapple</name>
    <dbReference type="NCBI Taxonomy" id="4076"/>
    <lineage>
        <taxon>Eukaryota</taxon>
        <taxon>Viridiplantae</taxon>
        <taxon>Streptophyta</taxon>
        <taxon>Embryophyta</taxon>
        <taxon>Tracheophyta</taxon>
        <taxon>Spermatophyta</taxon>
        <taxon>Magnoliopsida</taxon>
        <taxon>eudicotyledons</taxon>
        <taxon>Gunneridae</taxon>
        <taxon>Pentapetalae</taxon>
        <taxon>asterids</taxon>
        <taxon>lamiids</taxon>
        <taxon>Solanales</taxon>
        <taxon>Solanaceae</taxon>
        <taxon>Solanoideae</taxon>
        <taxon>Datureae</taxon>
        <taxon>Datura</taxon>
    </lineage>
</organism>
<feature type="region of interest" description="Disordered" evidence="1">
    <location>
        <begin position="34"/>
        <end position="76"/>
    </location>
</feature>
<evidence type="ECO:0000313" key="3">
    <source>
        <dbReference type="Proteomes" id="UP000823775"/>
    </source>
</evidence>
<comment type="caution">
    <text evidence="2">The sequence shown here is derived from an EMBL/GenBank/DDBJ whole genome shotgun (WGS) entry which is preliminary data.</text>
</comment>
<gene>
    <name evidence="2" type="ORF">HAX54_012130</name>
</gene>
<sequence>MSMGCRVKYYMASRADKGEEVAVASKGLKRLRKEVASSSSAQKAPLLGGLEPRPWRRMDSSGLMPKGSKVCSRELD</sequence>
<evidence type="ECO:0000256" key="1">
    <source>
        <dbReference type="SAM" id="MobiDB-lite"/>
    </source>
</evidence>
<evidence type="ECO:0000313" key="2">
    <source>
        <dbReference type="EMBL" id="MCD7451461.1"/>
    </source>
</evidence>